<gene>
    <name evidence="1" type="ORF">GCM10007859_26080</name>
</gene>
<dbReference type="Proteomes" id="UP001156921">
    <property type="component" value="Unassembled WGS sequence"/>
</dbReference>
<accession>A0ABQ6BMR2</accession>
<organism evidence="1 2">
    <name type="scientific">Brevundimonas denitrificans</name>
    <dbReference type="NCBI Taxonomy" id="1443434"/>
    <lineage>
        <taxon>Bacteria</taxon>
        <taxon>Pseudomonadati</taxon>
        <taxon>Pseudomonadota</taxon>
        <taxon>Alphaproteobacteria</taxon>
        <taxon>Caulobacterales</taxon>
        <taxon>Caulobacteraceae</taxon>
        <taxon>Brevundimonas</taxon>
    </lineage>
</organism>
<protein>
    <submittedName>
        <fullName evidence="1">Uncharacterized protein</fullName>
    </submittedName>
</protein>
<dbReference type="EMBL" id="BSOY01000080">
    <property type="protein sequence ID" value="GLS02581.1"/>
    <property type="molecule type" value="Genomic_DNA"/>
</dbReference>
<comment type="caution">
    <text evidence="1">The sequence shown here is derived from an EMBL/GenBank/DDBJ whole genome shotgun (WGS) entry which is preliminary data.</text>
</comment>
<dbReference type="RefSeq" id="WP_284223455.1">
    <property type="nucleotide sequence ID" value="NZ_BSOY01000080.1"/>
</dbReference>
<evidence type="ECO:0000313" key="2">
    <source>
        <dbReference type="Proteomes" id="UP001156921"/>
    </source>
</evidence>
<proteinExistence type="predicted"/>
<reference evidence="2" key="1">
    <citation type="journal article" date="2019" name="Int. J. Syst. Evol. Microbiol.">
        <title>The Global Catalogue of Microorganisms (GCM) 10K type strain sequencing project: providing services to taxonomists for standard genome sequencing and annotation.</title>
        <authorList>
            <consortium name="The Broad Institute Genomics Platform"/>
            <consortium name="The Broad Institute Genome Sequencing Center for Infectious Disease"/>
            <person name="Wu L."/>
            <person name="Ma J."/>
        </authorList>
    </citation>
    <scope>NUCLEOTIDE SEQUENCE [LARGE SCALE GENOMIC DNA]</scope>
    <source>
        <strain evidence="2">NBRC 110107</strain>
    </source>
</reference>
<name>A0ABQ6BMR2_9CAUL</name>
<evidence type="ECO:0000313" key="1">
    <source>
        <dbReference type="EMBL" id="GLS02581.1"/>
    </source>
</evidence>
<keyword evidence="2" id="KW-1185">Reference proteome</keyword>
<sequence length="64" mass="6773">MRRSNGVFSPQERKTALWALLMAGLIAAMGMVIQQWSQPSVGPGGVDAYMTAQVPGVLDAQPVS</sequence>